<evidence type="ECO:0000256" key="9">
    <source>
        <dbReference type="PIRSR" id="PIRSR001100-2"/>
    </source>
</evidence>
<keyword evidence="5 11" id="KW-0119">Carbohydrate metabolism</keyword>
<keyword evidence="6 11" id="KW-0326">Glycosidase</keyword>
<dbReference type="GO" id="GO:0004553">
    <property type="term" value="F:hydrolase activity, hydrolyzing O-glycosyl compounds"/>
    <property type="evidence" value="ECO:0007669"/>
    <property type="project" value="InterPro"/>
</dbReference>
<feature type="active site" description="Proton acceptor" evidence="8">
    <location>
        <position position="293"/>
    </location>
</feature>
<keyword evidence="1 11" id="KW-0732">Signal</keyword>
<dbReference type="AlphaFoldDB" id="A0AAU8IJI7"/>
<evidence type="ECO:0000256" key="5">
    <source>
        <dbReference type="ARBA" id="ARBA00023277"/>
    </source>
</evidence>
<feature type="active site" description="Proton donor" evidence="8 10">
    <location>
        <position position="150"/>
    </location>
</feature>
<dbReference type="InterPro" id="IPR006311">
    <property type="entry name" value="TAT_signal"/>
</dbReference>
<dbReference type="RefSeq" id="WP_353940218.1">
    <property type="nucleotide sequence ID" value="NZ_CP159534.1"/>
</dbReference>
<feature type="chain" id="PRO_5043087875" description="Glucanase" evidence="11">
    <location>
        <begin position="32"/>
        <end position="319"/>
    </location>
</feature>
<feature type="signal peptide" evidence="11">
    <location>
        <begin position="1"/>
        <end position="31"/>
    </location>
</feature>
<evidence type="ECO:0000256" key="8">
    <source>
        <dbReference type="PIRSR" id="PIRSR001100-1"/>
    </source>
</evidence>
<feature type="binding site" evidence="9">
    <location>
        <position position="222"/>
    </location>
    <ligand>
        <name>substrate</name>
    </ligand>
</feature>
<dbReference type="PROSITE" id="PS00656">
    <property type="entry name" value="GLYCOSYL_HYDROL_F6_2"/>
    <property type="match status" value="1"/>
</dbReference>
<dbReference type="PIRSF" id="PIRSF001100">
    <property type="entry name" value="Beta_cellobiohydrolase"/>
    <property type="match status" value="1"/>
</dbReference>
<keyword evidence="7 11" id="KW-0624">Polysaccharide degradation</keyword>
<protein>
    <recommendedName>
        <fullName evidence="11">Glucanase</fullName>
        <ecNumber evidence="11">3.2.1.-</ecNumber>
    </recommendedName>
</protein>
<dbReference type="SUPFAM" id="SSF51989">
    <property type="entry name" value="Glycosyl hydrolases family 6, cellulases"/>
    <property type="match status" value="1"/>
</dbReference>
<evidence type="ECO:0000256" key="4">
    <source>
        <dbReference type="ARBA" id="ARBA00023157"/>
    </source>
</evidence>
<dbReference type="InterPro" id="IPR036434">
    <property type="entry name" value="Beta_cellobiohydrolase_sf"/>
</dbReference>
<dbReference type="PROSITE" id="PS51257">
    <property type="entry name" value="PROKAR_LIPOPROTEIN"/>
    <property type="match status" value="1"/>
</dbReference>
<proteinExistence type="inferred from homology"/>
<keyword evidence="4" id="KW-1015">Disulfide bond</keyword>
<dbReference type="Gene3D" id="3.20.20.40">
    <property type="entry name" value="1, 4-beta cellobiohydrolase"/>
    <property type="match status" value="1"/>
</dbReference>
<dbReference type="InterPro" id="IPR016288">
    <property type="entry name" value="Beta_cellobiohydrolase"/>
</dbReference>
<feature type="binding site" evidence="9">
    <location>
        <position position="262"/>
    </location>
    <ligand>
        <name>substrate</name>
    </ligand>
</feature>
<evidence type="ECO:0000313" key="12">
    <source>
        <dbReference type="EMBL" id="XCJ68532.1"/>
    </source>
</evidence>
<evidence type="ECO:0000256" key="6">
    <source>
        <dbReference type="ARBA" id="ARBA00023295"/>
    </source>
</evidence>
<organism evidence="12">
    <name type="scientific">Streptomyces tabacisoli</name>
    <dbReference type="NCBI Taxonomy" id="3156398"/>
    <lineage>
        <taxon>Bacteria</taxon>
        <taxon>Bacillati</taxon>
        <taxon>Actinomycetota</taxon>
        <taxon>Actinomycetes</taxon>
        <taxon>Kitasatosporales</taxon>
        <taxon>Streptomycetaceae</taxon>
        <taxon>Streptomyces</taxon>
    </lineage>
</organism>
<dbReference type="PROSITE" id="PS51318">
    <property type="entry name" value="TAT"/>
    <property type="match status" value="1"/>
</dbReference>
<feature type="binding site" evidence="9">
    <location>
        <position position="195"/>
    </location>
    <ligand>
        <name>substrate</name>
    </ligand>
</feature>
<evidence type="ECO:0000256" key="7">
    <source>
        <dbReference type="ARBA" id="ARBA00023326"/>
    </source>
</evidence>
<dbReference type="Pfam" id="PF01341">
    <property type="entry name" value="Glyco_hydro_6"/>
    <property type="match status" value="1"/>
</dbReference>
<dbReference type="KEGG" id="stac:ABII15_00550"/>
<name>A0AAU8IJI7_9ACTN</name>
<dbReference type="EMBL" id="CP159534">
    <property type="protein sequence ID" value="XCJ68532.1"/>
    <property type="molecule type" value="Genomic_DNA"/>
</dbReference>
<feature type="binding site" evidence="9">
    <location>
        <position position="76"/>
    </location>
    <ligand>
        <name>substrate</name>
    </ligand>
</feature>
<dbReference type="PANTHER" id="PTHR34876:SF4">
    <property type="entry name" value="1,4-BETA-D-GLUCAN CELLOBIOHYDROLASE C-RELATED"/>
    <property type="match status" value="1"/>
</dbReference>
<evidence type="ECO:0000256" key="11">
    <source>
        <dbReference type="RuleBase" id="RU361186"/>
    </source>
</evidence>
<evidence type="ECO:0000256" key="3">
    <source>
        <dbReference type="ARBA" id="ARBA00023001"/>
    </source>
</evidence>
<keyword evidence="3 11" id="KW-0136">Cellulose degradation</keyword>
<gene>
    <name evidence="12" type="ORF">ABII15_00550</name>
</gene>
<evidence type="ECO:0000256" key="10">
    <source>
        <dbReference type="PROSITE-ProRule" id="PRU10057"/>
    </source>
</evidence>
<reference evidence="12" key="1">
    <citation type="submission" date="2024-06" db="EMBL/GenBank/DDBJ databases">
        <title>Streptomyces sp. strain HUAS MG91 genome sequences.</title>
        <authorList>
            <person name="Mo P."/>
        </authorList>
    </citation>
    <scope>NUCLEOTIDE SEQUENCE</scope>
    <source>
        <strain evidence="12">HUAS MG91</strain>
    </source>
</reference>
<dbReference type="EC" id="3.2.1.-" evidence="11"/>
<dbReference type="PANTHER" id="PTHR34876">
    <property type="match status" value="1"/>
</dbReference>
<dbReference type="GO" id="GO:0030245">
    <property type="term" value="P:cellulose catabolic process"/>
    <property type="evidence" value="ECO:0007669"/>
    <property type="project" value="UniProtKB-KW"/>
</dbReference>
<evidence type="ECO:0000256" key="2">
    <source>
        <dbReference type="ARBA" id="ARBA00022801"/>
    </source>
</evidence>
<feature type="binding site" evidence="9">
    <location>
        <position position="287"/>
    </location>
    <ligand>
        <name>substrate</name>
    </ligand>
</feature>
<dbReference type="PRINTS" id="PR00733">
    <property type="entry name" value="GLHYDRLASE6"/>
</dbReference>
<dbReference type="InterPro" id="IPR001524">
    <property type="entry name" value="Glyco_hydro_6_CS"/>
</dbReference>
<accession>A0AAU8IJI7</accession>
<comment type="similarity">
    <text evidence="11">Belongs to the glycosyl hydrolase family 6.</text>
</comment>
<sequence>MTRTRRTFSRIATAAVAVTACALATAQPAAADPLSDTNGFYVNTASNPATWVAAHPTDARAAAIRTQIAEQPIAAWFTTGSTGSQVASYVGKAASHGQLPVLVAYNIPGRDACGGQSGGGAGSVAAYKTWISTFAAAIADRPAVVVIEPDALGDFDCMSDAQIQDRLGMLTYATQMLKAKAPDTWAYLDAGNAGWTDAATMAGRLKGAGIANVRGFAVNVSNYYSTSASTTYANGVNSALGGGSHFVIDTSRNGNGKLAGEWCNPAGRKLGTRPQEGGGGDMLLWVKTPGNSDGQCGIAPDVPAGTFSPDLATRLINGT</sequence>
<evidence type="ECO:0000256" key="1">
    <source>
        <dbReference type="ARBA" id="ARBA00022729"/>
    </source>
</evidence>
<keyword evidence="2 11" id="KW-0378">Hydrolase</keyword>